<dbReference type="InterPro" id="IPR017582">
    <property type="entry name" value="SelU"/>
</dbReference>
<dbReference type="PATRIC" id="fig|442562.3.peg.215"/>
<dbReference type="PANTHER" id="PTHR30401:SF0">
    <property type="entry name" value="TRNA 2-SELENOURIDINE SYNTHASE"/>
    <property type="match status" value="1"/>
</dbReference>
<keyword evidence="4" id="KW-1185">Reference proteome</keyword>
<dbReference type="GO" id="GO:0043828">
    <property type="term" value="F:tRNA 2-selenouridine synthase activity"/>
    <property type="evidence" value="ECO:0007669"/>
    <property type="project" value="InterPro"/>
</dbReference>
<organism evidence="3 4">
    <name type="scientific">Rubellimicrobium mesophilum DSM 19309</name>
    <dbReference type="NCBI Taxonomy" id="442562"/>
    <lineage>
        <taxon>Bacteria</taxon>
        <taxon>Pseudomonadati</taxon>
        <taxon>Pseudomonadota</taxon>
        <taxon>Alphaproteobacteria</taxon>
        <taxon>Rhodobacterales</taxon>
        <taxon>Roseobacteraceae</taxon>
        <taxon>Rubellimicrobium</taxon>
    </lineage>
</organism>
<gene>
    <name evidence="3" type="ORF">Rumeso_00214</name>
</gene>
<comment type="caution">
    <text evidence="3">The sequence shown here is derived from an EMBL/GenBank/DDBJ whole genome shotgun (WGS) entry which is preliminary data.</text>
</comment>
<evidence type="ECO:0000259" key="2">
    <source>
        <dbReference type="PROSITE" id="PS50206"/>
    </source>
</evidence>
<accession>A0A017HUL5</accession>
<dbReference type="AlphaFoldDB" id="A0A017HUL5"/>
<dbReference type="SUPFAM" id="SSF52821">
    <property type="entry name" value="Rhodanese/Cell cycle control phosphatase"/>
    <property type="match status" value="1"/>
</dbReference>
<dbReference type="PROSITE" id="PS50206">
    <property type="entry name" value="RHODANESE_3"/>
    <property type="match status" value="1"/>
</dbReference>
<dbReference type="Pfam" id="PF26341">
    <property type="entry name" value="AAA_SelU"/>
    <property type="match status" value="1"/>
</dbReference>
<dbReference type="NCBIfam" id="TIGR03167">
    <property type="entry name" value="tRNA_sel_U_synt"/>
    <property type="match status" value="1"/>
</dbReference>
<evidence type="ECO:0000256" key="1">
    <source>
        <dbReference type="ARBA" id="ARBA00023266"/>
    </source>
</evidence>
<evidence type="ECO:0000313" key="3">
    <source>
        <dbReference type="EMBL" id="EYD78192.1"/>
    </source>
</evidence>
<name>A0A017HUL5_9RHOB</name>
<dbReference type="GO" id="GO:0002098">
    <property type="term" value="P:tRNA wobble uridine modification"/>
    <property type="evidence" value="ECO:0007669"/>
    <property type="project" value="InterPro"/>
</dbReference>
<dbReference type="InterPro" id="IPR001763">
    <property type="entry name" value="Rhodanese-like_dom"/>
</dbReference>
<dbReference type="NCBIfam" id="NF008752">
    <property type="entry name" value="PRK11784.1-4"/>
    <property type="match status" value="1"/>
</dbReference>
<dbReference type="InterPro" id="IPR036873">
    <property type="entry name" value="Rhodanese-like_dom_sf"/>
</dbReference>
<evidence type="ECO:0000313" key="4">
    <source>
        <dbReference type="Proteomes" id="UP000019666"/>
    </source>
</evidence>
<dbReference type="HOGENOM" id="CLU_043456_0_1_5"/>
<proteinExistence type="predicted"/>
<feature type="domain" description="Rhodanese" evidence="2">
    <location>
        <begin position="44"/>
        <end position="86"/>
    </location>
</feature>
<sequence length="301" mass="32824">MGTIYVQESAFLARKIGAALVARNAAAHIEGPLADRGGGWRPLVYCWRGGQRSGSFATILSQIGWRAETVEGGYRSWRRLVQRALYEERLPHRFVLLDGLTGTGKSEILGRLDRMGLQVLDLEGLARHRGSLLGAMPGGQPSQKAFETALATRLAAFDPARPVVAEAESSKVGDLAVPPALWSAMQAASRIEVLAAPEVRARYLARAYADLAADRDRLEPLLRHLVALRGWAMVERWIGLLREGDTEALAASLMADHYDPAYRRSRARYPVPQIQAVEAGALDEADLDHAAELIAATVETL</sequence>
<keyword evidence="1" id="KW-0711">Selenium</keyword>
<dbReference type="Proteomes" id="UP000019666">
    <property type="component" value="Unassembled WGS sequence"/>
</dbReference>
<dbReference type="EMBL" id="AOSK01000007">
    <property type="protein sequence ID" value="EYD78192.1"/>
    <property type="molecule type" value="Genomic_DNA"/>
</dbReference>
<dbReference type="PANTHER" id="PTHR30401">
    <property type="entry name" value="TRNA 2-SELENOURIDINE SYNTHASE"/>
    <property type="match status" value="1"/>
</dbReference>
<protein>
    <submittedName>
        <fullName evidence="3">Selenophosphate-dependent tRNA 2-selenouridine synthase</fullName>
    </submittedName>
</protein>
<dbReference type="Gene3D" id="3.40.250.10">
    <property type="entry name" value="Rhodanese-like domain"/>
    <property type="match status" value="1"/>
</dbReference>
<reference evidence="3 4" key="1">
    <citation type="submission" date="2013-02" db="EMBL/GenBank/DDBJ databases">
        <authorList>
            <person name="Fiebig A."/>
            <person name="Goeker M."/>
            <person name="Klenk H.-P.P."/>
        </authorList>
    </citation>
    <scope>NUCLEOTIDE SEQUENCE [LARGE SCALE GENOMIC DNA]</scope>
    <source>
        <strain evidence="3 4">DSM 19309</strain>
    </source>
</reference>
<dbReference type="InterPro" id="IPR058840">
    <property type="entry name" value="AAA_SelU"/>
</dbReference>